<dbReference type="SUPFAM" id="SSF141452">
    <property type="entry name" value="Hcp1-like"/>
    <property type="match status" value="1"/>
</dbReference>
<dbReference type="Proteomes" id="UP001595556">
    <property type="component" value="Unassembled WGS sequence"/>
</dbReference>
<dbReference type="InterPro" id="IPR053165">
    <property type="entry name" value="HSI-I_assembly_Hcp1"/>
</dbReference>
<evidence type="ECO:0000313" key="2">
    <source>
        <dbReference type="Proteomes" id="UP001595556"/>
    </source>
</evidence>
<comment type="caution">
    <text evidence="1">The sequence shown here is derived from an EMBL/GenBank/DDBJ whole genome shotgun (WGS) entry which is preliminary data.</text>
</comment>
<dbReference type="PANTHER" id="PTHR36152:SF5">
    <property type="entry name" value="PROTEIN HCP1"/>
    <property type="match status" value="1"/>
</dbReference>
<name>A0ABV7H8D2_9BURK</name>
<dbReference type="InterPro" id="IPR036624">
    <property type="entry name" value="Hcp1-lik_sf"/>
</dbReference>
<reference evidence="2" key="1">
    <citation type="journal article" date="2019" name="Int. J. Syst. Evol. Microbiol.">
        <title>The Global Catalogue of Microorganisms (GCM) 10K type strain sequencing project: providing services to taxonomists for standard genome sequencing and annotation.</title>
        <authorList>
            <consortium name="The Broad Institute Genomics Platform"/>
            <consortium name="The Broad Institute Genome Sequencing Center for Infectious Disease"/>
            <person name="Wu L."/>
            <person name="Ma J."/>
        </authorList>
    </citation>
    <scope>NUCLEOTIDE SEQUENCE [LARGE SCALE GENOMIC DNA]</scope>
    <source>
        <strain evidence="2">KCTC 52168</strain>
    </source>
</reference>
<organism evidence="1 2">
    <name type="scientific">Piscinibacterium candidicorallinum</name>
    <dbReference type="NCBI Taxonomy" id="1793872"/>
    <lineage>
        <taxon>Bacteria</taxon>
        <taxon>Pseudomonadati</taxon>
        <taxon>Pseudomonadota</taxon>
        <taxon>Betaproteobacteria</taxon>
        <taxon>Burkholderiales</taxon>
        <taxon>Piscinibacterium</taxon>
    </lineage>
</organism>
<dbReference type="Pfam" id="PF05638">
    <property type="entry name" value="T6SS_HCP"/>
    <property type="match status" value="1"/>
</dbReference>
<sequence>MAVDYFLKIDGIEGESPDAKHGKEIQVLSWSWGVTNTGTHGMGAGGGAGKAVVSDFNFTHEYDKASPNLFDKCVKGTHIKSAVLTARKAGGQQQEFLVIKLADLLVSSVSPSAGGEIPMESVTINFTKYEIEYKPQKADGSLDAGVKAQYDIKAQK</sequence>
<dbReference type="Gene3D" id="2.30.110.20">
    <property type="entry name" value="Hcp1-like"/>
    <property type="match status" value="1"/>
</dbReference>
<accession>A0ABV7H8D2</accession>
<protein>
    <submittedName>
        <fullName evidence="1">Hcp family type VI secretion system effector</fullName>
    </submittedName>
</protein>
<dbReference type="PANTHER" id="PTHR36152">
    <property type="entry name" value="CYTOPLASMIC PROTEIN-RELATED"/>
    <property type="match status" value="1"/>
</dbReference>
<evidence type="ECO:0000313" key="1">
    <source>
        <dbReference type="EMBL" id="MFC3147627.1"/>
    </source>
</evidence>
<dbReference type="EMBL" id="JBHRTI010000004">
    <property type="protein sequence ID" value="MFC3147627.1"/>
    <property type="molecule type" value="Genomic_DNA"/>
</dbReference>
<proteinExistence type="predicted"/>
<dbReference type="InterPro" id="IPR008514">
    <property type="entry name" value="T6SS_Hcp"/>
</dbReference>
<dbReference type="RefSeq" id="WP_377302885.1">
    <property type="nucleotide sequence ID" value="NZ_CP180191.1"/>
</dbReference>
<gene>
    <name evidence="1" type="ORF">ACFOEN_08230</name>
</gene>
<keyword evidence="2" id="KW-1185">Reference proteome</keyword>